<dbReference type="SUPFAM" id="SSF140996">
    <property type="entry name" value="Hermes dimerisation domain"/>
    <property type="match status" value="1"/>
</dbReference>
<dbReference type="InterPro" id="IPR008906">
    <property type="entry name" value="HATC_C_dom"/>
</dbReference>
<keyword evidence="3" id="KW-1185">Reference proteome</keyword>
<dbReference type="Pfam" id="PF05699">
    <property type="entry name" value="Dimer_Tnp_hAT"/>
    <property type="match status" value="1"/>
</dbReference>
<dbReference type="InterPro" id="IPR012337">
    <property type="entry name" value="RNaseH-like_sf"/>
</dbReference>
<reference evidence="2" key="1">
    <citation type="submission" date="2022-02" db="EMBL/GenBank/DDBJ databases">
        <authorList>
            <person name="King R."/>
        </authorList>
    </citation>
    <scope>NUCLEOTIDE SEQUENCE</scope>
</reference>
<dbReference type="AlphaFoldDB" id="A0A9P0NJV8"/>
<sequence>MNVHEFSQKNINHPIFDGTFFTIKKIENDNVRALCILCNNEKAVISGSIQANSNFRTHIKRIHKDKFEDFQTHLKSQPRSSKRKICSDDTISSPVLKQTKLINGSKLSTSKQNTLDSNIINYVVNSMKPLSTVSDEYFIKIINDIDPELSVISRRTLGRRLDDKKIIICEKLNKIFQKSPKIKVCTTADIWSTKHRSFIGVTAHWIDSETFERHGCVLACRRFKGSHTYDKIAEILECIFSEFSLHIEQITSTVTDNGANFVKAFKEFNCNINFEENANSENEETVFLDIPLEDNLTNNFVLPHHVRCASHTLSLLATTDFNNILGPNSKIHYSVMGKCTALWNASRRPKSSEIIMDELGCSLIYPTPTRWNSLFDSLNHLITLRCKLNNVVKCLNLNFVLKESDYEYIEELVKVLKPIAQALDYLQAEKNCFYGQLIPTLISLKLRLEELKNQKLRYLFNLISPLCNKLHDRFKNYFNLSHEADDAILATCFHPLFKMRWIPKSLTEADKERIQLLCINAAKKINIPNNEISTSDVSDDDDNFLICMSPNRSNVLTDSSKSIELQILQFFNDKNKSLTCLNNYPVVKQLFIDYNTNICSSAPVERLFSFAGFIMAPTRSRLSDEQFEKLVFLKGNQNYGII</sequence>
<evidence type="ECO:0000313" key="2">
    <source>
        <dbReference type="EMBL" id="CAH1732266.1"/>
    </source>
</evidence>
<evidence type="ECO:0000259" key="1">
    <source>
        <dbReference type="Pfam" id="PF05699"/>
    </source>
</evidence>
<dbReference type="PANTHER" id="PTHR47501:SF5">
    <property type="entry name" value="HAT C-TERMINAL DIMERISATION DOMAIN-CONTAINING PROTEIN"/>
    <property type="match status" value="1"/>
</dbReference>
<dbReference type="Proteomes" id="UP001154329">
    <property type="component" value="Chromosome 3"/>
</dbReference>
<proteinExistence type="predicted"/>
<organism evidence="2 3">
    <name type="scientific">Aphis gossypii</name>
    <name type="common">Cotton aphid</name>
    <dbReference type="NCBI Taxonomy" id="80765"/>
    <lineage>
        <taxon>Eukaryota</taxon>
        <taxon>Metazoa</taxon>
        <taxon>Ecdysozoa</taxon>
        <taxon>Arthropoda</taxon>
        <taxon>Hexapoda</taxon>
        <taxon>Insecta</taxon>
        <taxon>Pterygota</taxon>
        <taxon>Neoptera</taxon>
        <taxon>Paraneoptera</taxon>
        <taxon>Hemiptera</taxon>
        <taxon>Sternorrhyncha</taxon>
        <taxon>Aphidomorpha</taxon>
        <taxon>Aphidoidea</taxon>
        <taxon>Aphididae</taxon>
        <taxon>Aphidini</taxon>
        <taxon>Aphis</taxon>
        <taxon>Aphis</taxon>
    </lineage>
</organism>
<dbReference type="PANTHER" id="PTHR47501">
    <property type="entry name" value="TRANSPOSASE-RELATED"/>
    <property type="match status" value="1"/>
</dbReference>
<protein>
    <recommendedName>
        <fullName evidence="1">HAT C-terminal dimerisation domain-containing protein</fullName>
    </recommendedName>
</protein>
<evidence type="ECO:0000313" key="3">
    <source>
        <dbReference type="Proteomes" id="UP001154329"/>
    </source>
</evidence>
<dbReference type="SUPFAM" id="SSF53098">
    <property type="entry name" value="Ribonuclease H-like"/>
    <property type="match status" value="1"/>
</dbReference>
<gene>
    <name evidence="2" type="ORF">APHIGO_LOCUS8796</name>
</gene>
<reference evidence="2" key="2">
    <citation type="submission" date="2022-10" db="EMBL/GenBank/DDBJ databases">
        <authorList>
            <consortium name="ENA_rothamsted_submissions"/>
            <consortium name="culmorum"/>
            <person name="King R."/>
        </authorList>
    </citation>
    <scope>NUCLEOTIDE SEQUENCE</scope>
</reference>
<name>A0A9P0NJV8_APHGO</name>
<dbReference type="GO" id="GO:0046983">
    <property type="term" value="F:protein dimerization activity"/>
    <property type="evidence" value="ECO:0007669"/>
    <property type="project" value="InterPro"/>
</dbReference>
<dbReference type="EMBL" id="OU899036">
    <property type="protein sequence ID" value="CAH1732266.1"/>
    <property type="molecule type" value="Genomic_DNA"/>
</dbReference>
<accession>A0A9P0NJV8</accession>
<feature type="domain" description="HAT C-terminal dimerisation" evidence="1">
    <location>
        <begin position="564"/>
        <end position="636"/>
    </location>
</feature>